<comment type="caution">
    <text evidence="1">The sequence shown here is derived from an EMBL/GenBank/DDBJ whole genome shotgun (WGS) entry which is preliminary data.</text>
</comment>
<name>A0A3M4SPG4_PSEA0</name>
<gene>
    <name evidence="1" type="ORF">ALP90_200105</name>
</gene>
<dbReference type="Proteomes" id="UP000271097">
    <property type="component" value="Unassembled WGS sequence"/>
</dbReference>
<dbReference type="AlphaFoldDB" id="A0A3M4SPG4"/>
<evidence type="ECO:0000313" key="2">
    <source>
        <dbReference type="Proteomes" id="UP000271097"/>
    </source>
</evidence>
<reference evidence="1 2" key="1">
    <citation type="submission" date="2018-08" db="EMBL/GenBank/DDBJ databases">
        <title>Recombination of ecologically and evolutionarily significant loci maintains genetic cohesion in the Pseudomonas syringae species complex.</title>
        <authorList>
            <person name="Dillon M."/>
            <person name="Thakur S."/>
            <person name="Almeida R.N.D."/>
            <person name="Weir B.S."/>
            <person name="Guttman D.S."/>
        </authorList>
    </citation>
    <scope>NUCLEOTIDE SEQUENCE [LARGE SCALE GENOMIC DNA]</scope>
    <source>
        <strain evidence="1 2">ICMP 5931</strain>
    </source>
</reference>
<organism evidence="1 2">
    <name type="scientific">Pseudomonas amygdali pv. ulmi</name>
    <dbReference type="NCBI Taxonomy" id="251720"/>
    <lineage>
        <taxon>Bacteria</taxon>
        <taxon>Pseudomonadati</taxon>
        <taxon>Pseudomonadota</taxon>
        <taxon>Gammaproteobacteria</taxon>
        <taxon>Pseudomonadales</taxon>
        <taxon>Pseudomonadaceae</taxon>
        <taxon>Pseudomonas</taxon>
        <taxon>Pseudomonas amygdali</taxon>
    </lineage>
</organism>
<accession>A0A3M4SPG4</accession>
<dbReference type="EMBL" id="RBRS01000229">
    <property type="protein sequence ID" value="RMR16832.1"/>
    <property type="molecule type" value="Genomic_DNA"/>
</dbReference>
<dbReference type="RefSeq" id="WP_122310338.1">
    <property type="nucleotide sequence ID" value="NZ_RBRS01000229.1"/>
</dbReference>
<sequence length="165" mass="18068">MTIIKHSTNPAIFVGTPDEFGLAVEGDFSAAGHWIASVNGQETDLMCLDAEQAMREGERVFEADARSLAYTAETEAAMAASRLVPNSEEQKEIELIQSKLTVLREAIDALVDQAGTVQVCLDPDVISRYNLSEARTDLAERCRDVIRATGNFDQHTRTLAPGQDR</sequence>
<protein>
    <submittedName>
        <fullName evidence="1">Uncharacterized protein</fullName>
    </submittedName>
</protein>
<proteinExistence type="predicted"/>
<evidence type="ECO:0000313" key="1">
    <source>
        <dbReference type="EMBL" id="RMR16832.1"/>
    </source>
</evidence>